<evidence type="ECO:0000313" key="12">
    <source>
        <dbReference type="Proteomes" id="UP000443070"/>
    </source>
</evidence>
<comment type="subcellular location">
    <subcellularLocation>
        <location evidence="1 8">Cell membrane</location>
        <topology evidence="1 8">Peripheral membrane protein</topology>
    </subcellularLocation>
</comment>
<dbReference type="GO" id="GO:0043190">
    <property type="term" value="C:ATP-binding cassette (ABC) transporter complex"/>
    <property type="evidence" value="ECO:0007669"/>
    <property type="project" value="TreeGrafter"/>
</dbReference>
<dbReference type="InterPro" id="IPR050095">
    <property type="entry name" value="ECF_ABC_transporter_ATP-bd"/>
</dbReference>
<dbReference type="PROSITE" id="PS50893">
    <property type="entry name" value="ABC_TRANSPORTER_2"/>
    <property type="match status" value="1"/>
</dbReference>
<dbReference type="InterPro" id="IPR003593">
    <property type="entry name" value="AAA+_ATPase"/>
</dbReference>
<keyword evidence="2 8" id="KW-0813">Transport</keyword>
<keyword evidence="6" id="KW-1278">Translocase</keyword>
<dbReference type="CDD" id="cd03225">
    <property type="entry name" value="ABC_cobalt_CbiO_domain1"/>
    <property type="match status" value="1"/>
</dbReference>
<dbReference type="InterPro" id="IPR015856">
    <property type="entry name" value="ABC_transpr_CbiO/EcfA_su"/>
</dbReference>
<dbReference type="PANTHER" id="PTHR43553:SF27">
    <property type="entry name" value="ENERGY-COUPLING FACTOR TRANSPORTER ATP-BINDING PROTEIN ECFA2"/>
    <property type="match status" value="1"/>
</dbReference>
<dbReference type="EMBL" id="WNBM01000001">
    <property type="protein sequence ID" value="MTT74847.1"/>
    <property type="molecule type" value="Genomic_DNA"/>
</dbReference>
<evidence type="ECO:0000256" key="1">
    <source>
        <dbReference type="ARBA" id="ARBA00004202"/>
    </source>
</evidence>
<proteinExistence type="inferred from homology"/>
<dbReference type="Pfam" id="PF00005">
    <property type="entry name" value="ABC_tran"/>
    <property type="match status" value="1"/>
</dbReference>
<organism evidence="10 13">
    <name type="scientific">Phascolarctobacterium faecium</name>
    <dbReference type="NCBI Taxonomy" id="33025"/>
    <lineage>
        <taxon>Bacteria</taxon>
        <taxon>Bacillati</taxon>
        <taxon>Bacillota</taxon>
        <taxon>Negativicutes</taxon>
        <taxon>Acidaminococcales</taxon>
        <taxon>Acidaminococcaceae</taxon>
        <taxon>Phascolarctobacterium</taxon>
    </lineage>
</organism>
<accession>A0A7X2XE66</accession>
<keyword evidence="3 8" id="KW-1003">Cell membrane</keyword>
<sequence length="285" mass="31463">MPITLENVEFTYMAKTPYERKALQCVSLTVDKGEFVAVIGHTGSGKSTLVQHLNGLLKPSAGKVTIDGLDISGKGEAVKKARHQVGMVFQYPEHQIFAETVFEDIAFGPRNKGMQENEVKQQVQDAMRFVGLDFETFASRSPFQLSGGQMRRVAIAGVIAMDPDYLILDEPSAGLDPRSRDAVFAEIMALYKKRRMAVILVTHSMEEAARYSNRLLVISGGRVILDGSPAEIYQNHKNELLAVSMDVPQLFKLSDELRARGMEIQADTMTAEALEAQIKTAKGLK</sequence>
<dbReference type="Proteomes" id="UP000484547">
    <property type="component" value="Unassembled WGS sequence"/>
</dbReference>
<dbReference type="OrthoDB" id="9784332at2"/>
<comment type="subunit">
    <text evidence="8">Forms a stable energy-coupling factor (ECF) transporter complex composed of 2 membrane-embedded substrate-binding proteins (S component), 2 ATP-binding proteins (A component) and 2 transmembrane proteins (T component).</text>
</comment>
<evidence type="ECO:0000256" key="5">
    <source>
        <dbReference type="ARBA" id="ARBA00022840"/>
    </source>
</evidence>
<dbReference type="GO" id="GO:0005524">
    <property type="term" value="F:ATP binding"/>
    <property type="evidence" value="ECO:0007669"/>
    <property type="project" value="UniProtKB-UniRule"/>
</dbReference>
<dbReference type="EMBL" id="WNBW01000001">
    <property type="protein sequence ID" value="MTU02978.1"/>
    <property type="molecule type" value="Genomic_DNA"/>
</dbReference>
<dbReference type="InterPro" id="IPR027417">
    <property type="entry name" value="P-loop_NTPase"/>
</dbReference>
<gene>
    <name evidence="10" type="ORF">GMD11_01015</name>
    <name evidence="11" type="ORF">GMD18_01010</name>
</gene>
<dbReference type="FunFam" id="3.40.50.300:FF:000224">
    <property type="entry name" value="Energy-coupling factor transporter ATP-binding protein EcfA"/>
    <property type="match status" value="1"/>
</dbReference>
<dbReference type="InterPro" id="IPR003439">
    <property type="entry name" value="ABC_transporter-like_ATP-bd"/>
</dbReference>
<name>A0A7X2XE66_9FIRM</name>
<comment type="similarity">
    <text evidence="8">Belongs to the ABC transporter superfamily. Energy-coupling factor EcfA family.</text>
</comment>
<keyword evidence="12" id="KW-1185">Reference proteome</keyword>
<evidence type="ECO:0000313" key="11">
    <source>
        <dbReference type="EMBL" id="MTU02978.1"/>
    </source>
</evidence>
<evidence type="ECO:0000256" key="2">
    <source>
        <dbReference type="ARBA" id="ARBA00022448"/>
    </source>
</evidence>
<dbReference type="RefSeq" id="WP_155163444.1">
    <property type="nucleotide sequence ID" value="NZ_JAXUJR010000010.1"/>
</dbReference>
<evidence type="ECO:0000256" key="7">
    <source>
        <dbReference type="ARBA" id="ARBA00023136"/>
    </source>
</evidence>
<dbReference type="GO" id="GO:0042626">
    <property type="term" value="F:ATPase-coupled transmembrane transporter activity"/>
    <property type="evidence" value="ECO:0007669"/>
    <property type="project" value="TreeGrafter"/>
</dbReference>
<evidence type="ECO:0000313" key="10">
    <source>
        <dbReference type="EMBL" id="MTT74847.1"/>
    </source>
</evidence>
<reference evidence="12 13" key="1">
    <citation type="journal article" date="2019" name="Nat. Med.">
        <title>A library of human gut bacterial isolates paired with longitudinal multiomics data enables mechanistic microbiome research.</title>
        <authorList>
            <person name="Poyet M."/>
            <person name="Groussin M."/>
            <person name="Gibbons S.M."/>
            <person name="Avila-Pacheco J."/>
            <person name="Jiang X."/>
            <person name="Kearney S.M."/>
            <person name="Perrotta A.R."/>
            <person name="Berdy B."/>
            <person name="Zhao S."/>
            <person name="Lieberman T.D."/>
            <person name="Swanson P.K."/>
            <person name="Smith M."/>
            <person name="Roesemann S."/>
            <person name="Alexander J.E."/>
            <person name="Rich S.A."/>
            <person name="Livny J."/>
            <person name="Vlamakis H."/>
            <person name="Clish C."/>
            <person name="Bullock K."/>
            <person name="Deik A."/>
            <person name="Scott J."/>
            <person name="Pierce K.A."/>
            <person name="Xavier R.J."/>
            <person name="Alm E.J."/>
        </authorList>
    </citation>
    <scope>NUCLEOTIDE SEQUENCE [LARGE SCALE GENOMIC DNA]</scope>
    <source>
        <strain evidence="10 13">BIOML-A13</strain>
        <strain evidence="11 12">BIOML-A3</strain>
    </source>
</reference>
<dbReference type="SUPFAM" id="SSF52540">
    <property type="entry name" value="P-loop containing nucleoside triphosphate hydrolases"/>
    <property type="match status" value="1"/>
</dbReference>
<comment type="function">
    <text evidence="8">ATP-binding (A) component of a common energy-coupling factor (ECF) ABC-transporter complex.</text>
</comment>
<feature type="domain" description="ABC transporter" evidence="9">
    <location>
        <begin position="3"/>
        <end position="245"/>
    </location>
</feature>
<evidence type="ECO:0000256" key="8">
    <source>
        <dbReference type="RuleBase" id="RU365104"/>
    </source>
</evidence>
<dbReference type="EC" id="7.-.-.-" evidence="8"/>
<dbReference type="AlphaFoldDB" id="A0A7X2XE66"/>
<dbReference type="InterPro" id="IPR017871">
    <property type="entry name" value="ABC_transporter-like_CS"/>
</dbReference>
<dbReference type="Gene3D" id="3.40.50.300">
    <property type="entry name" value="P-loop containing nucleotide triphosphate hydrolases"/>
    <property type="match status" value="1"/>
</dbReference>
<keyword evidence="7 8" id="KW-0472">Membrane</keyword>
<dbReference type="Proteomes" id="UP000443070">
    <property type="component" value="Unassembled WGS sequence"/>
</dbReference>
<protein>
    <recommendedName>
        <fullName evidence="8">Energy-coupling factor transporter ATP-binding protein EcfA2</fullName>
        <ecNumber evidence="8">7.-.-.-</ecNumber>
    </recommendedName>
</protein>
<keyword evidence="4 8" id="KW-0547">Nucleotide-binding</keyword>
<dbReference type="SMART" id="SM00382">
    <property type="entry name" value="AAA"/>
    <property type="match status" value="1"/>
</dbReference>
<dbReference type="InterPro" id="IPR030946">
    <property type="entry name" value="EcfA2"/>
</dbReference>
<dbReference type="PANTHER" id="PTHR43553">
    <property type="entry name" value="HEAVY METAL TRANSPORTER"/>
    <property type="match status" value="1"/>
</dbReference>
<evidence type="ECO:0000259" key="9">
    <source>
        <dbReference type="PROSITE" id="PS50893"/>
    </source>
</evidence>
<evidence type="ECO:0000256" key="3">
    <source>
        <dbReference type="ARBA" id="ARBA00022475"/>
    </source>
</evidence>
<evidence type="ECO:0000256" key="6">
    <source>
        <dbReference type="ARBA" id="ARBA00022967"/>
    </source>
</evidence>
<dbReference type="NCBIfam" id="TIGR04521">
    <property type="entry name" value="ECF_ATPase_2"/>
    <property type="match status" value="1"/>
</dbReference>
<evidence type="ECO:0000313" key="13">
    <source>
        <dbReference type="Proteomes" id="UP000484547"/>
    </source>
</evidence>
<dbReference type="PROSITE" id="PS00211">
    <property type="entry name" value="ABC_TRANSPORTER_1"/>
    <property type="match status" value="1"/>
</dbReference>
<evidence type="ECO:0000256" key="4">
    <source>
        <dbReference type="ARBA" id="ARBA00022741"/>
    </source>
</evidence>
<keyword evidence="5 8" id="KW-0067">ATP-binding</keyword>
<comment type="caution">
    <text evidence="10">The sequence shown here is derived from an EMBL/GenBank/DDBJ whole genome shotgun (WGS) entry which is preliminary data.</text>
</comment>
<dbReference type="GO" id="GO:0016887">
    <property type="term" value="F:ATP hydrolysis activity"/>
    <property type="evidence" value="ECO:0007669"/>
    <property type="project" value="InterPro"/>
</dbReference>